<dbReference type="OMA" id="MMETANF"/>
<dbReference type="InterPro" id="IPR052452">
    <property type="entry name" value="Ankyrin-MYND_dom_contain_2"/>
</dbReference>
<keyword evidence="2" id="KW-0479">Metal-binding</keyword>
<keyword evidence="5" id="KW-0862">Zinc</keyword>
<dbReference type="InterPro" id="IPR002110">
    <property type="entry name" value="Ankyrin_rpt"/>
</dbReference>
<comment type="caution">
    <text evidence="12">The sequence shown here is derived from an EMBL/GenBank/DDBJ whole genome shotgun (WGS) entry which is preliminary data.</text>
</comment>
<keyword evidence="8" id="KW-0966">Cell projection</keyword>
<evidence type="ECO:0000256" key="8">
    <source>
        <dbReference type="ARBA" id="ARBA00023273"/>
    </source>
</evidence>
<dbReference type="EMBL" id="VCGU01000009">
    <property type="protein sequence ID" value="TRY71116.1"/>
    <property type="molecule type" value="Genomic_DNA"/>
</dbReference>
<evidence type="ECO:0000256" key="7">
    <source>
        <dbReference type="ARBA" id="ARBA00023069"/>
    </source>
</evidence>
<dbReference type="PROSITE" id="PS01360">
    <property type="entry name" value="ZF_MYND_1"/>
    <property type="match status" value="1"/>
</dbReference>
<name>A0A553P095_TIGCA</name>
<keyword evidence="13" id="KW-1185">Reference proteome</keyword>
<evidence type="ECO:0000313" key="12">
    <source>
        <dbReference type="EMBL" id="TRY71116.1"/>
    </source>
</evidence>
<keyword evidence="7" id="KW-0969">Cilium</keyword>
<evidence type="ECO:0000256" key="6">
    <source>
        <dbReference type="ARBA" id="ARBA00023043"/>
    </source>
</evidence>
<accession>A0A553P095</accession>
<sequence length="342" mass="38738">MSQSKSPAPASSTPQPAPFVHPVFEIIQNQAQDDPDLVAKFFDDPQDVISSQVDLEDENGCTALILAAWKGKPRILQFLIDRGIPVNGGNHEHGYTALHFAALSGNPRVCEILVQNGANPEATNSMNTHPVSLALHLRSNPELLESIEKVVDILERMSNREFKDRKDVNEVLSLKFHIIYYVLKDIMKQKKKYDDGPKKNTSFIDLWIKSMLTGRESDGYPVFQEDFLRQGVKEFPYKEAQLFKILVSNFSHCQNYGDSITAAEFINQSFNGQKGFKDKENCDSCGNEDAPKKCAKCKSVQYCDQTCQKLHWFMHKKYCDKLKETHLKQMETISKGAQALQS</sequence>
<evidence type="ECO:0000256" key="5">
    <source>
        <dbReference type="ARBA" id="ARBA00022833"/>
    </source>
</evidence>
<dbReference type="SMART" id="SM00248">
    <property type="entry name" value="ANK"/>
    <property type="match status" value="2"/>
</dbReference>
<comment type="subcellular location">
    <subcellularLocation>
        <location evidence="1">Cell projection</location>
        <location evidence="1">Cilium</location>
    </subcellularLocation>
</comment>
<evidence type="ECO:0000256" key="3">
    <source>
        <dbReference type="ARBA" id="ARBA00022737"/>
    </source>
</evidence>
<organism evidence="12 13">
    <name type="scientific">Tigriopus californicus</name>
    <name type="common">Marine copepod</name>
    <dbReference type="NCBI Taxonomy" id="6832"/>
    <lineage>
        <taxon>Eukaryota</taxon>
        <taxon>Metazoa</taxon>
        <taxon>Ecdysozoa</taxon>
        <taxon>Arthropoda</taxon>
        <taxon>Crustacea</taxon>
        <taxon>Multicrustacea</taxon>
        <taxon>Hexanauplia</taxon>
        <taxon>Copepoda</taxon>
        <taxon>Harpacticoida</taxon>
        <taxon>Harpacticidae</taxon>
        <taxon>Tigriopus</taxon>
    </lineage>
</organism>
<dbReference type="PANTHER" id="PTHR24150:SF8">
    <property type="entry name" value="ANKYRIN REPEAT AND MYND DOMAIN-CONTAINING PROTEIN 2"/>
    <property type="match status" value="1"/>
</dbReference>
<evidence type="ECO:0000256" key="2">
    <source>
        <dbReference type="ARBA" id="ARBA00022723"/>
    </source>
</evidence>
<dbReference type="Proteomes" id="UP000318571">
    <property type="component" value="Chromosome 9"/>
</dbReference>
<dbReference type="STRING" id="6832.A0A553P095"/>
<evidence type="ECO:0000313" key="13">
    <source>
        <dbReference type="Proteomes" id="UP000318571"/>
    </source>
</evidence>
<dbReference type="Pfam" id="PF01753">
    <property type="entry name" value="zf-MYND"/>
    <property type="match status" value="1"/>
</dbReference>
<dbReference type="SUPFAM" id="SSF48403">
    <property type="entry name" value="Ankyrin repeat"/>
    <property type="match status" value="1"/>
</dbReference>
<evidence type="ECO:0000256" key="10">
    <source>
        <dbReference type="PROSITE-ProRule" id="PRU00134"/>
    </source>
</evidence>
<dbReference type="GO" id="GO:0005929">
    <property type="term" value="C:cilium"/>
    <property type="evidence" value="ECO:0007669"/>
    <property type="project" value="UniProtKB-SubCell"/>
</dbReference>
<evidence type="ECO:0000256" key="1">
    <source>
        <dbReference type="ARBA" id="ARBA00004138"/>
    </source>
</evidence>
<protein>
    <recommendedName>
        <fullName evidence="11">MYND-type domain-containing protein</fullName>
    </recommendedName>
</protein>
<dbReference type="AlphaFoldDB" id="A0A553P095"/>
<dbReference type="InterPro" id="IPR036770">
    <property type="entry name" value="Ankyrin_rpt-contain_sf"/>
</dbReference>
<evidence type="ECO:0000256" key="4">
    <source>
        <dbReference type="ARBA" id="ARBA00022771"/>
    </source>
</evidence>
<keyword evidence="4 10" id="KW-0863">Zinc-finger</keyword>
<feature type="domain" description="MYND-type" evidence="11">
    <location>
        <begin position="282"/>
        <end position="319"/>
    </location>
</feature>
<dbReference type="Gene3D" id="6.10.140.2220">
    <property type="match status" value="1"/>
</dbReference>
<feature type="repeat" description="ANK" evidence="9">
    <location>
        <begin position="93"/>
        <end position="125"/>
    </location>
</feature>
<dbReference type="PROSITE" id="PS50865">
    <property type="entry name" value="ZF_MYND_2"/>
    <property type="match status" value="1"/>
</dbReference>
<dbReference type="InterPro" id="IPR002893">
    <property type="entry name" value="Znf_MYND"/>
</dbReference>
<feature type="repeat" description="ANK" evidence="9">
    <location>
        <begin position="59"/>
        <end position="91"/>
    </location>
</feature>
<gene>
    <name evidence="12" type="ORF">TCAL_02395</name>
</gene>
<dbReference type="PROSITE" id="PS50297">
    <property type="entry name" value="ANK_REP_REGION"/>
    <property type="match status" value="2"/>
</dbReference>
<evidence type="ECO:0000256" key="9">
    <source>
        <dbReference type="PROSITE-ProRule" id="PRU00023"/>
    </source>
</evidence>
<dbReference type="GO" id="GO:0008270">
    <property type="term" value="F:zinc ion binding"/>
    <property type="evidence" value="ECO:0007669"/>
    <property type="project" value="UniProtKB-KW"/>
</dbReference>
<dbReference type="Pfam" id="PF12796">
    <property type="entry name" value="Ank_2"/>
    <property type="match status" value="1"/>
</dbReference>
<dbReference type="PANTHER" id="PTHR24150">
    <property type="entry name" value="ANKYRIN REPEAT AND MYND DOMAIN-CONTAINING PROTEIN 2"/>
    <property type="match status" value="1"/>
</dbReference>
<keyword evidence="6 9" id="KW-0040">ANK repeat</keyword>
<keyword evidence="3" id="KW-0677">Repeat</keyword>
<proteinExistence type="predicted"/>
<dbReference type="PROSITE" id="PS50088">
    <property type="entry name" value="ANK_REPEAT"/>
    <property type="match status" value="2"/>
</dbReference>
<dbReference type="Gene3D" id="1.25.40.20">
    <property type="entry name" value="Ankyrin repeat-containing domain"/>
    <property type="match status" value="1"/>
</dbReference>
<evidence type="ECO:0000259" key="11">
    <source>
        <dbReference type="PROSITE" id="PS50865"/>
    </source>
</evidence>
<dbReference type="SUPFAM" id="SSF144232">
    <property type="entry name" value="HIT/MYND zinc finger-like"/>
    <property type="match status" value="1"/>
</dbReference>
<reference evidence="12 13" key="1">
    <citation type="journal article" date="2018" name="Nat. Ecol. Evol.">
        <title>Genomic signatures of mitonuclear coevolution across populations of Tigriopus californicus.</title>
        <authorList>
            <person name="Barreto F.S."/>
            <person name="Watson E.T."/>
            <person name="Lima T.G."/>
            <person name="Willett C.S."/>
            <person name="Edmands S."/>
            <person name="Li W."/>
            <person name="Burton R.S."/>
        </authorList>
    </citation>
    <scope>NUCLEOTIDE SEQUENCE [LARGE SCALE GENOMIC DNA]</scope>
    <source>
        <strain evidence="12 13">San Diego</strain>
    </source>
</reference>